<dbReference type="PANTHER" id="PTHR23270:SF10">
    <property type="entry name" value="PROTEIN RRP5 HOMOLOG"/>
    <property type="match status" value="1"/>
</dbReference>
<dbReference type="FunFam" id="2.40.50.140:FF:000103">
    <property type="entry name" value="protein RRP5 homolog"/>
    <property type="match status" value="1"/>
</dbReference>
<keyword evidence="2" id="KW-0698">rRNA processing</keyword>
<feature type="region of interest" description="Disordered" evidence="3">
    <location>
        <begin position="660"/>
        <end position="682"/>
    </location>
</feature>
<dbReference type="PROSITE" id="PS50126">
    <property type="entry name" value="S1"/>
    <property type="match status" value="3"/>
</dbReference>
<dbReference type="SUPFAM" id="SSF48452">
    <property type="entry name" value="TPR-like"/>
    <property type="match status" value="1"/>
</dbReference>
<dbReference type="Gene3D" id="2.40.50.140">
    <property type="entry name" value="Nucleic acid-binding proteins"/>
    <property type="match status" value="4"/>
</dbReference>
<comment type="subcellular location">
    <subcellularLocation>
        <location evidence="1">Nucleus</location>
        <location evidence="1">Nucleolus</location>
    </subcellularLocation>
</comment>
<feature type="compositionally biased region" description="Basic and acidic residues" evidence="3">
    <location>
        <begin position="1132"/>
        <end position="1142"/>
    </location>
</feature>
<dbReference type="Gene3D" id="1.25.40.10">
    <property type="entry name" value="Tetratricopeptide repeat domain"/>
    <property type="match status" value="2"/>
</dbReference>
<dbReference type="GO" id="GO:0032040">
    <property type="term" value="C:small-subunit processome"/>
    <property type="evidence" value="ECO:0007669"/>
    <property type="project" value="TreeGrafter"/>
</dbReference>
<evidence type="ECO:0000313" key="5">
    <source>
        <dbReference type="EMBL" id="CAD7569239.1"/>
    </source>
</evidence>
<dbReference type="GO" id="GO:0006364">
    <property type="term" value="P:rRNA processing"/>
    <property type="evidence" value="ECO:0007669"/>
    <property type="project" value="UniProtKB-KW"/>
</dbReference>
<feature type="compositionally biased region" description="Polar residues" evidence="3">
    <location>
        <begin position="1284"/>
        <end position="1296"/>
    </location>
</feature>
<feature type="domain" description="S1 motif" evidence="4">
    <location>
        <begin position="477"/>
        <end position="546"/>
    </location>
</feature>
<dbReference type="InterPro" id="IPR011990">
    <property type="entry name" value="TPR-like_helical_dom_sf"/>
</dbReference>
<dbReference type="PANTHER" id="PTHR23270">
    <property type="entry name" value="PROGRAMMED CELL DEATH PROTEIN 11 PRE-RRNA PROCESSING PROTEIN RRP5"/>
    <property type="match status" value="1"/>
</dbReference>
<feature type="region of interest" description="Disordered" evidence="3">
    <location>
        <begin position="1282"/>
        <end position="1306"/>
    </location>
</feature>
<feature type="compositionally biased region" description="Acidic residues" evidence="3">
    <location>
        <begin position="669"/>
        <end position="678"/>
    </location>
</feature>
<dbReference type="InterPro" id="IPR045209">
    <property type="entry name" value="Rrp5"/>
</dbReference>
<evidence type="ECO:0000259" key="4">
    <source>
        <dbReference type="PROSITE" id="PS50126"/>
    </source>
</evidence>
<dbReference type="InterPro" id="IPR012340">
    <property type="entry name" value="NA-bd_OB-fold"/>
</dbReference>
<feature type="compositionally biased region" description="Basic and acidic residues" evidence="3">
    <location>
        <begin position="1372"/>
        <end position="1388"/>
    </location>
</feature>
<feature type="region of interest" description="Disordered" evidence="3">
    <location>
        <begin position="848"/>
        <end position="870"/>
    </location>
</feature>
<feature type="domain" description="S1 motif" evidence="4">
    <location>
        <begin position="964"/>
        <end position="1025"/>
    </location>
</feature>
<organism evidence="5">
    <name type="scientific">Timema californicum</name>
    <name type="common">California timema</name>
    <name type="synonym">Walking stick</name>
    <dbReference type="NCBI Taxonomy" id="61474"/>
    <lineage>
        <taxon>Eukaryota</taxon>
        <taxon>Metazoa</taxon>
        <taxon>Ecdysozoa</taxon>
        <taxon>Arthropoda</taxon>
        <taxon>Hexapoda</taxon>
        <taxon>Insecta</taxon>
        <taxon>Pterygota</taxon>
        <taxon>Neoptera</taxon>
        <taxon>Polyneoptera</taxon>
        <taxon>Phasmatodea</taxon>
        <taxon>Timematodea</taxon>
        <taxon>Timematoidea</taxon>
        <taxon>Timematidae</taxon>
        <taxon>Timema</taxon>
    </lineage>
</organism>
<feature type="region of interest" description="Disordered" evidence="3">
    <location>
        <begin position="1416"/>
        <end position="1436"/>
    </location>
</feature>
<accession>A0A7R9P492</accession>
<name>A0A7R9P492_TIMCA</name>
<proteinExistence type="predicted"/>
<dbReference type="Pfam" id="PF00575">
    <property type="entry name" value="S1"/>
    <property type="match status" value="1"/>
</dbReference>
<feature type="compositionally biased region" description="Basic and acidic residues" evidence="3">
    <location>
        <begin position="1167"/>
        <end position="1176"/>
    </location>
</feature>
<feature type="region of interest" description="Disordered" evidence="3">
    <location>
        <begin position="1357"/>
        <end position="1396"/>
    </location>
</feature>
<feature type="domain" description="S1 motif" evidence="4">
    <location>
        <begin position="1"/>
        <end position="88"/>
    </location>
</feature>
<dbReference type="InterPro" id="IPR003107">
    <property type="entry name" value="HAT"/>
</dbReference>
<dbReference type="InterPro" id="IPR003029">
    <property type="entry name" value="S1_domain"/>
</dbReference>
<evidence type="ECO:0000256" key="2">
    <source>
        <dbReference type="ARBA" id="ARBA00022552"/>
    </source>
</evidence>
<dbReference type="SMART" id="SM00386">
    <property type="entry name" value="HAT"/>
    <property type="match status" value="3"/>
</dbReference>
<gene>
    <name evidence="5" type="ORF">TCMB3V08_LOCUS1983</name>
</gene>
<evidence type="ECO:0000256" key="3">
    <source>
        <dbReference type="SAM" id="MobiDB-lite"/>
    </source>
</evidence>
<dbReference type="EMBL" id="OE179605">
    <property type="protein sequence ID" value="CAD7569239.1"/>
    <property type="molecule type" value="Genomic_DNA"/>
</dbReference>
<evidence type="ECO:0000256" key="1">
    <source>
        <dbReference type="ARBA" id="ARBA00004604"/>
    </source>
</evidence>
<dbReference type="GO" id="GO:0003723">
    <property type="term" value="F:RNA binding"/>
    <property type="evidence" value="ECO:0007669"/>
    <property type="project" value="TreeGrafter"/>
</dbReference>
<feature type="region of interest" description="Disordered" evidence="3">
    <location>
        <begin position="1132"/>
        <end position="1186"/>
    </location>
</feature>
<feature type="compositionally biased region" description="Polar residues" evidence="3">
    <location>
        <begin position="1357"/>
        <end position="1371"/>
    </location>
</feature>
<sequence length="1710" mass="191853">MVLLGAVRSLEPYRISVALPGHIYGIVPITGVSELYTEALEAIAHSGGVAKQEFYPLPDMYHIGQHVVVKVIELDPTKKDVKISLSPRDIQSDWSRTMLQAGIAVVAAVRSVEEHVYVMDVGITGVRAFLKKKCARNYEESWNHGKPLGIGQVVRCAIVKSDILLESATVELTADHRQVSEARVDLSSVNLDSILPGTICNISVSRILRDGLEVTFSDVFTGYVYQNHLVLSRHKPENYVPGENYSARLLYVLPTVKIAYFTLAKGICPPKPSTRSPLDVLTIGTIVEDATVIHTGNKGIQLALGNKSDDLRGWVSLIRCMRTTGYKETDGPVSKYLRDKYPNGSKVVCRVLNYDYMEQDYVCSLETSVLNALYVHPSNLKIAETVSCVIDSMIGKIMRVFIVSGNNTKESGLIAYVAFYHLADMPLKHPEKKFTPGSKWEAKVLYVNNLSTHLTLKPSLVTSKIAPLTRYEDAQVGQCYEGTVVNIYSKGLLVSFYGGVSGFVPERKINFTYDDSPENMFYIGQTVKCYVVDVDVPEEQITLTLISPHDREKCEVEIGRSYTMTITAVGSNGLQVKGPSWSGIIPSQHLTDSPVLAQSLANTYEKGTKIVAYCWSINNPCQPVFTLRPSTVKYFTVRSSKIKSGDKICDSCRKLLSNSVNKDQSTEPPSDDTDDDSPQEINISSPEKADALACLNRSLIAINESPIKKHRLLEKIYPAEKLKRSKVLTKLYSFSASSREAETTTRCDDELDFTEIVGFVTCLYGDFWWLACVLDSFEDKQEFKDSATASVLDLGLSAVEVGMIMPCSVARIKPFGIFVELPIRGLYEPLLVPLKVELEEVNPHLRGGRVENHLGKTTPSSPDRDSNLDLPVLSSRAQHDKREVSDEDLASAEDFGVTLHQGLMCKVINIKDNSKLYVTLRLSMCWDNNLEDSLELLKNHLKDSDRIIKHLKKQGLMTAQLSHGDNVSGVVLEASNLGAIVKLDIDVETLVMPQHCPRGVKQGDKVEGKVLFVDPISGRVDITFNPLVLELINHKQDGKVREDCQVDTHLRIRVVMVTSNFLKVILKGDKGCYQFAYVPTSVHLNHLHPDIRQYKLGANIKMVLKSTEGDKIIGVLAENDLALKRLNKKKEHDKLKLERKSSGSDFSPPIKKLKHSKNNKDNSGFGHDTEEMVEVKEENDDEPDVKIENEDIYGNEDEYNPYIEIKEEYEEPSQNQNSSLEYITDSSPILKRNKTKKKIVEAELIKEDVEIKEEELSSFEDTQSEHLRRFVKKPKPSFEVISLDSESNDMGTQKSDLSNKKKKKNIGEKKHVHAIEVLCVESDNSNAGEVNKLKRKNVKKNKGGLVIDKSDRNSSVASNLILRNNHSNNEQSDSKKMDNKVVSEHSDSETDDGGGLKRLSLKTGFVWNPKPEQLPALLGERASGSKKKKKRLSMAEKRELARQEEARLHEVELRLMDQDRTPQSADDFDRLVLASPNNSTFWIQYMAFHLQATEIEKARAVAEKALKTIAFREEAEKLNVWVALLNLENLYGTSDSVGKVLERAVQMNDPQKVYLKMLQIYCDSQKAQEADELIGLVCKKFRDKQEVWIQANTVYMKLGLIEKSRNLLQRALNNLDRKQHVVVITKFAQLEQQFGSPERAQTLMEQILVSYPGRIDVWSSYVDMLVKSERIDLASQSSLPKPRSGCVVACMCVPFDEVRSRLDMVRLGEP</sequence>
<dbReference type="SMART" id="SM00316">
    <property type="entry name" value="S1"/>
    <property type="match status" value="8"/>
</dbReference>
<reference evidence="5" key="1">
    <citation type="submission" date="2020-11" db="EMBL/GenBank/DDBJ databases">
        <authorList>
            <person name="Tran Van P."/>
        </authorList>
    </citation>
    <scope>NUCLEOTIDE SEQUENCE</scope>
</reference>
<protein>
    <submittedName>
        <fullName evidence="5">(California timema) hypothetical protein</fullName>
    </submittedName>
</protein>
<dbReference type="SUPFAM" id="SSF50249">
    <property type="entry name" value="Nucleic acid-binding proteins"/>
    <property type="match status" value="3"/>
</dbReference>